<evidence type="ECO:0000256" key="6">
    <source>
        <dbReference type="ARBA" id="ARBA00022967"/>
    </source>
</evidence>
<dbReference type="Gene3D" id="2.60.40.420">
    <property type="entry name" value="Cupredoxins - blue copper proteins"/>
    <property type="match status" value="1"/>
</dbReference>
<dbReference type="EMBL" id="CP002198">
    <property type="protein sequence ID" value="ADN16292.1"/>
    <property type="molecule type" value="Genomic_DNA"/>
</dbReference>
<dbReference type="EC" id="7.1.1.9" evidence="11"/>
<dbReference type="InterPro" id="IPR045187">
    <property type="entry name" value="CcO_II"/>
</dbReference>
<comment type="function">
    <text evidence="11">Subunits I and II form the functional core of the enzyme complex. Electrons originating in cytochrome c are transferred via heme a and Cu(A) to the binuclear center formed by heme a3 and Cu(B).</text>
</comment>
<keyword evidence="6" id="KW-1278">Translocase</keyword>
<dbReference type="Gene3D" id="1.10.287.90">
    <property type="match status" value="1"/>
</dbReference>
<dbReference type="KEGG" id="cyj:Cyan7822_4378"/>
<dbReference type="AlphaFoldDB" id="E0UB47"/>
<gene>
    <name evidence="16" type="ordered locus">Cyan7822_4378</name>
</gene>
<dbReference type="eggNOG" id="COG1622">
    <property type="taxonomic scope" value="Bacteria"/>
</dbReference>
<feature type="region of interest" description="Disordered" evidence="12">
    <location>
        <begin position="296"/>
        <end position="322"/>
    </location>
</feature>
<evidence type="ECO:0000256" key="11">
    <source>
        <dbReference type="RuleBase" id="RU004024"/>
    </source>
</evidence>
<dbReference type="SUPFAM" id="SSF49503">
    <property type="entry name" value="Cupredoxins"/>
    <property type="match status" value="1"/>
</dbReference>
<dbReference type="PANTHER" id="PTHR22888:SF9">
    <property type="entry name" value="CYTOCHROME C OXIDASE SUBUNIT 2"/>
    <property type="match status" value="1"/>
</dbReference>
<comment type="catalytic activity">
    <reaction evidence="11">
        <text>4 Fe(II)-[cytochrome c] + O2 + 8 H(+)(in) = 4 Fe(III)-[cytochrome c] + 2 H2O + 4 H(+)(out)</text>
        <dbReference type="Rhea" id="RHEA:11436"/>
        <dbReference type="Rhea" id="RHEA-COMP:10350"/>
        <dbReference type="Rhea" id="RHEA-COMP:14399"/>
        <dbReference type="ChEBI" id="CHEBI:15377"/>
        <dbReference type="ChEBI" id="CHEBI:15378"/>
        <dbReference type="ChEBI" id="CHEBI:15379"/>
        <dbReference type="ChEBI" id="CHEBI:29033"/>
        <dbReference type="ChEBI" id="CHEBI:29034"/>
        <dbReference type="EC" id="7.1.1.9"/>
    </reaction>
</comment>
<organism evidence="16 17">
    <name type="scientific">Gloeothece verrucosa (strain PCC 7822)</name>
    <name type="common">Cyanothece sp. (strain PCC 7822)</name>
    <dbReference type="NCBI Taxonomy" id="497965"/>
    <lineage>
        <taxon>Bacteria</taxon>
        <taxon>Bacillati</taxon>
        <taxon>Cyanobacteriota</taxon>
        <taxon>Cyanophyceae</taxon>
        <taxon>Oscillatoriophycideae</taxon>
        <taxon>Chroococcales</taxon>
        <taxon>Aphanothecaceae</taxon>
        <taxon>Gloeothece</taxon>
        <taxon>Gloeothece verrucosa</taxon>
    </lineage>
</organism>
<evidence type="ECO:0000256" key="13">
    <source>
        <dbReference type="SAM" id="Phobius"/>
    </source>
</evidence>
<name>E0UB47_GLOV7</name>
<comment type="cofactor">
    <cofactor evidence="11">
        <name>Cu cation</name>
        <dbReference type="ChEBI" id="CHEBI:23378"/>
    </cofactor>
    <text evidence="11">Binds a copper A center.</text>
</comment>
<dbReference type="InterPro" id="IPR011759">
    <property type="entry name" value="Cyt_c_oxidase_su2_TM_dom"/>
</dbReference>
<evidence type="ECO:0000313" key="17">
    <source>
        <dbReference type="Proteomes" id="UP000008206"/>
    </source>
</evidence>
<dbReference type="HOGENOM" id="CLU_036876_4_2_3"/>
<keyword evidence="11" id="KW-0479">Metal-binding</keyword>
<dbReference type="Pfam" id="PF00116">
    <property type="entry name" value="COX2"/>
    <property type="match status" value="1"/>
</dbReference>
<keyword evidence="8 13" id="KW-1133">Transmembrane helix</keyword>
<dbReference type="GO" id="GO:0042773">
    <property type="term" value="P:ATP synthesis coupled electron transport"/>
    <property type="evidence" value="ECO:0007669"/>
    <property type="project" value="TreeGrafter"/>
</dbReference>
<dbReference type="RefSeq" id="WP_013324355.1">
    <property type="nucleotide sequence ID" value="NC_014501.1"/>
</dbReference>
<accession>E0UB47</accession>
<evidence type="ECO:0000256" key="5">
    <source>
        <dbReference type="ARBA" id="ARBA00022692"/>
    </source>
</evidence>
<reference evidence="17" key="1">
    <citation type="journal article" date="2011" name="MBio">
        <title>Novel metabolic attributes of the genus Cyanothece, comprising a group of unicellular nitrogen-fixing Cyanobacteria.</title>
        <authorList>
            <person name="Bandyopadhyay A."/>
            <person name="Elvitigala T."/>
            <person name="Welsh E."/>
            <person name="Stockel J."/>
            <person name="Liberton M."/>
            <person name="Min H."/>
            <person name="Sherman L.A."/>
            <person name="Pakrasi H.B."/>
        </authorList>
    </citation>
    <scope>NUCLEOTIDE SEQUENCE [LARGE SCALE GENOMIC DNA]</scope>
    <source>
        <strain evidence="17">PCC 7822</strain>
    </source>
</reference>
<dbReference type="Proteomes" id="UP000008206">
    <property type="component" value="Chromosome"/>
</dbReference>
<feature type="transmembrane region" description="Helical" evidence="13">
    <location>
        <begin position="25"/>
        <end position="44"/>
    </location>
</feature>
<dbReference type="InterPro" id="IPR036257">
    <property type="entry name" value="Cyt_c_oxidase_su2_TM_sf"/>
</dbReference>
<comment type="similarity">
    <text evidence="2 10">Belongs to the cytochrome c oxidase subunit 2 family.</text>
</comment>
<keyword evidence="11" id="KW-0186">Copper</keyword>
<feature type="transmembrane region" description="Helical" evidence="13">
    <location>
        <begin position="64"/>
        <end position="88"/>
    </location>
</feature>
<keyword evidence="7 10" id="KW-0249">Electron transport</keyword>
<keyword evidence="4 10" id="KW-0679">Respiratory chain</keyword>
<dbReference type="PROSITE" id="PS50857">
    <property type="entry name" value="COX2_CUA"/>
    <property type="match status" value="1"/>
</dbReference>
<keyword evidence="17" id="KW-1185">Reference proteome</keyword>
<dbReference type="OrthoDB" id="9781261at2"/>
<feature type="transmembrane region" description="Helical" evidence="13">
    <location>
        <begin position="109"/>
        <end position="129"/>
    </location>
</feature>
<evidence type="ECO:0000256" key="3">
    <source>
        <dbReference type="ARBA" id="ARBA00022448"/>
    </source>
</evidence>
<feature type="compositionally biased region" description="Low complexity" evidence="12">
    <location>
        <begin position="308"/>
        <end position="322"/>
    </location>
</feature>
<dbReference type="Pfam" id="PF02790">
    <property type="entry name" value="COX2_TM"/>
    <property type="match status" value="1"/>
</dbReference>
<evidence type="ECO:0000256" key="8">
    <source>
        <dbReference type="ARBA" id="ARBA00022989"/>
    </source>
</evidence>
<evidence type="ECO:0000313" key="16">
    <source>
        <dbReference type="EMBL" id="ADN16292.1"/>
    </source>
</evidence>
<dbReference type="GO" id="GO:0004129">
    <property type="term" value="F:cytochrome-c oxidase activity"/>
    <property type="evidence" value="ECO:0007669"/>
    <property type="project" value="UniProtKB-EC"/>
</dbReference>
<keyword evidence="5 10" id="KW-0812">Transmembrane</keyword>
<feature type="domain" description="Cytochrome oxidase subunit II transmembrane region profile" evidence="15">
    <location>
        <begin position="44"/>
        <end position="139"/>
    </location>
</feature>
<keyword evidence="9 13" id="KW-0472">Membrane</keyword>
<protein>
    <recommendedName>
        <fullName evidence="11">Cytochrome c oxidase subunit 2</fullName>
        <ecNumber evidence="11">7.1.1.9</ecNumber>
    </recommendedName>
</protein>
<comment type="subcellular location">
    <subcellularLocation>
        <location evidence="10">Cell membrane</location>
        <topology evidence="10">Multi-pass membrane protein</topology>
    </subcellularLocation>
    <subcellularLocation>
        <location evidence="1">Membrane</location>
        <topology evidence="1">Multi-pass membrane protein</topology>
    </subcellularLocation>
</comment>
<evidence type="ECO:0000256" key="4">
    <source>
        <dbReference type="ARBA" id="ARBA00022660"/>
    </source>
</evidence>
<evidence type="ECO:0000256" key="10">
    <source>
        <dbReference type="RuleBase" id="RU000456"/>
    </source>
</evidence>
<dbReference type="GO" id="GO:0005507">
    <property type="term" value="F:copper ion binding"/>
    <property type="evidence" value="ECO:0007669"/>
    <property type="project" value="InterPro"/>
</dbReference>
<evidence type="ECO:0000259" key="14">
    <source>
        <dbReference type="PROSITE" id="PS50857"/>
    </source>
</evidence>
<feature type="domain" description="Cytochrome oxidase subunit II copper A binding" evidence="14">
    <location>
        <begin position="165"/>
        <end position="276"/>
    </location>
</feature>
<evidence type="ECO:0000259" key="15">
    <source>
        <dbReference type="PROSITE" id="PS50999"/>
    </source>
</evidence>
<dbReference type="PROSITE" id="PS50999">
    <property type="entry name" value="COX2_TM"/>
    <property type="match status" value="1"/>
</dbReference>
<evidence type="ECO:0000256" key="12">
    <source>
        <dbReference type="SAM" id="MobiDB-lite"/>
    </source>
</evidence>
<dbReference type="STRING" id="497965.Cyan7822_4378"/>
<dbReference type="GO" id="GO:0005886">
    <property type="term" value="C:plasma membrane"/>
    <property type="evidence" value="ECO:0007669"/>
    <property type="project" value="UniProtKB-SubCell"/>
</dbReference>
<evidence type="ECO:0000256" key="9">
    <source>
        <dbReference type="ARBA" id="ARBA00023136"/>
    </source>
</evidence>
<evidence type="ECO:0000256" key="2">
    <source>
        <dbReference type="ARBA" id="ARBA00007866"/>
    </source>
</evidence>
<dbReference type="PANTHER" id="PTHR22888">
    <property type="entry name" value="CYTOCHROME C OXIDASE, SUBUNIT II"/>
    <property type="match status" value="1"/>
</dbReference>
<dbReference type="InterPro" id="IPR002429">
    <property type="entry name" value="CcO_II-like_C"/>
</dbReference>
<dbReference type="InterPro" id="IPR008972">
    <property type="entry name" value="Cupredoxin"/>
</dbReference>
<dbReference type="CDD" id="cd13919">
    <property type="entry name" value="CuRO_HCO_II_like_5"/>
    <property type="match status" value="1"/>
</dbReference>
<sequence>MSQESKGGHNSSHHHHKLEIPPSRWLMLGVIAVILMAISIWIGQLSYAWLPPQASAESLLVDNLFSFLVTLGTFIFLGVTGTVMYSVFFQQAGKYDYSDGPPVEGNVTLEIIWTAIPILLVFWIAGYSYQIYIDMGIQTNMGLGHLHLPIKMESAMAATTANTPEAVEKIEVEAKQWAWVFKYPNSKVSSTELHLPEGKRIRLALTSDDVLHGFYIPAFRIKQDIIPAHPLDVEFTPIRTGKYRLRDSQFSGTYFATMQANVIVESLEDYQKWLHSAATLTPTPATNQAATEYEQETNKNKPFQAGWPSVAPASPPVVNYHD</sequence>
<proteinExistence type="inferred from homology"/>
<evidence type="ECO:0000256" key="7">
    <source>
        <dbReference type="ARBA" id="ARBA00022982"/>
    </source>
</evidence>
<evidence type="ECO:0000256" key="1">
    <source>
        <dbReference type="ARBA" id="ARBA00004141"/>
    </source>
</evidence>
<keyword evidence="3 10" id="KW-0813">Transport</keyword>
<dbReference type="SUPFAM" id="SSF81464">
    <property type="entry name" value="Cytochrome c oxidase subunit II-like, transmembrane region"/>
    <property type="match status" value="1"/>
</dbReference>